<dbReference type="Pfam" id="PF06114">
    <property type="entry name" value="Peptidase_M78"/>
    <property type="match status" value="1"/>
</dbReference>
<dbReference type="PANTHER" id="PTHR43236:SF1">
    <property type="entry name" value="BLL7220 PROTEIN"/>
    <property type="match status" value="1"/>
</dbReference>
<name>A0ABM6SIG2_9ACTN</name>
<accession>A0ABM6SIG2</accession>
<reference evidence="2 3" key="1">
    <citation type="submission" date="2018-02" db="EMBL/GenBank/DDBJ databases">
        <title>Complete genome sequence of Streptomyces dengpaensis, the producer of angucyclines.</title>
        <authorList>
            <person name="Yumei L."/>
        </authorList>
    </citation>
    <scope>NUCLEOTIDE SEQUENCE [LARGE SCALE GENOMIC DNA]</scope>
    <source>
        <strain evidence="2 3">XZHG99</strain>
    </source>
</reference>
<dbReference type="RefSeq" id="WP_099506663.1">
    <property type="nucleotide sequence ID" value="NZ_CP026652.1"/>
</dbReference>
<gene>
    <name evidence="2" type="ORF">C4B68_00020</name>
</gene>
<dbReference type="EMBL" id="CP026652">
    <property type="protein sequence ID" value="AVH54495.1"/>
    <property type="molecule type" value="Genomic_DNA"/>
</dbReference>
<evidence type="ECO:0000313" key="2">
    <source>
        <dbReference type="EMBL" id="AVH54495.1"/>
    </source>
</evidence>
<protein>
    <submittedName>
        <fullName evidence="2">ImmA/IrrE family metallo-endopeptidase</fullName>
    </submittedName>
</protein>
<organism evidence="2 3">
    <name type="scientific">Streptomyces dengpaensis</name>
    <dbReference type="NCBI Taxonomy" id="2049881"/>
    <lineage>
        <taxon>Bacteria</taxon>
        <taxon>Bacillati</taxon>
        <taxon>Actinomycetota</taxon>
        <taxon>Actinomycetes</taxon>
        <taxon>Kitasatosporales</taxon>
        <taxon>Streptomycetaceae</taxon>
        <taxon>Streptomyces</taxon>
    </lineage>
</organism>
<dbReference type="InterPro" id="IPR010359">
    <property type="entry name" value="IrrE_HExxH"/>
</dbReference>
<evidence type="ECO:0000259" key="1">
    <source>
        <dbReference type="Pfam" id="PF06114"/>
    </source>
</evidence>
<dbReference type="PANTHER" id="PTHR43236">
    <property type="entry name" value="ANTITOXIN HIGA1"/>
    <property type="match status" value="1"/>
</dbReference>
<dbReference type="Gene3D" id="1.10.10.2910">
    <property type="match status" value="1"/>
</dbReference>
<dbReference type="Proteomes" id="UP000238413">
    <property type="component" value="Chromosome"/>
</dbReference>
<evidence type="ECO:0000313" key="3">
    <source>
        <dbReference type="Proteomes" id="UP000238413"/>
    </source>
</evidence>
<dbReference type="InterPro" id="IPR052345">
    <property type="entry name" value="Rad_response_metalloprotease"/>
</dbReference>
<sequence>MNWTVAHRIAGIAAVQAHRNLGIDRTRYVPVHQALKAAGVVGMAQPMPRLFGVYFSPADNGPAVLLNANLNIVTQRHTAAHELGHHHLRHRTAADDDLSPALRWGNGSWPDEEKTAEAFAAWFLMPRPAVLAGLDRICQGQPTSPEHVYRLARELGTSYAGTVRHLQHLRLLEANRASQWAKISPAALRTSLAGGSALPADAHVHVVTASSHLQQVHADVGDLLIVRVDGAAFVSLPKGLARWTGATQTASPVEAAMVTDEFSDPVVLEVSAAGRDEPVHLTVVRDSPRAGVHDVWPD</sequence>
<proteinExistence type="predicted"/>
<keyword evidence="3" id="KW-1185">Reference proteome</keyword>
<feature type="domain" description="IrrE N-terminal-like" evidence="1">
    <location>
        <begin position="58"/>
        <end position="134"/>
    </location>
</feature>